<dbReference type="InterPro" id="IPR014730">
    <property type="entry name" value="ETF_a/b_N"/>
</dbReference>
<dbReference type="Pfam" id="PF01012">
    <property type="entry name" value="ETF"/>
    <property type="match status" value="1"/>
</dbReference>
<evidence type="ECO:0000256" key="6">
    <source>
        <dbReference type="ARBA" id="ARBA00025649"/>
    </source>
</evidence>
<gene>
    <name evidence="8" type="ORF">K1X13_11055</name>
</gene>
<keyword evidence="5" id="KW-0249">Electron transport</keyword>
<evidence type="ECO:0000256" key="4">
    <source>
        <dbReference type="ARBA" id="ARBA00022448"/>
    </source>
</evidence>
<proteinExistence type="inferred from homology"/>
<comment type="similarity">
    <text evidence="2">Belongs to the ETF beta-subunit/FixA family.</text>
</comment>
<evidence type="ECO:0000313" key="8">
    <source>
        <dbReference type="EMBL" id="MBY9075357.1"/>
    </source>
</evidence>
<organism evidence="8 9">
    <name type="scientific">Nocardioides jiangsuensis</name>
    <dbReference type="NCBI Taxonomy" id="2866161"/>
    <lineage>
        <taxon>Bacteria</taxon>
        <taxon>Bacillati</taxon>
        <taxon>Actinomycetota</taxon>
        <taxon>Actinomycetes</taxon>
        <taxon>Propionibacteriales</taxon>
        <taxon>Nocardioidaceae</taxon>
        <taxon>Nocardioides</taxon>
    </lineage>
</organism>
<comment type="function">
    <text evidence="6">The electron transfer flavoprotein serves as a specific electron acceptor for other dehydrogenases. It transfers the electrons to the main respiratory chain via ETF-ubiquinone oxidoreductase (ETF dehydrogenase).</text>
</comment>
<dbReference type="InterPro" id="IPR012255">
    <property type="entry name" value="ETF_b"/>
</dbReference>
<dbReference type="EMBL" id="JAIEZQ010000002">
    <property type="protein sequence ID" value="MBY9075357.1"/>
    <property type="molecule type" value="Genomic_DNA"/>
</dbReference>
<evidence type="ECO:0000259" key="7">
    <source>
        <dbReference type="SMART" id="SM00893"/>
    </source>
</evidence>
<dbReference type="PANTHER" id="PTHR21294">
    <property type="entry name" value="ELECTRON TRANSFER FLAVOPROTEIN BETA-SUBUNIT"/>
    <property type="match status" value="1"/>
</dbReference>
<keyword evidence="4" id="KW-0813">Transport</keyword>
<sequence>MANVLVCVKRVPDTAGEVLLSADGLSVDARHVGYTVSPHEECAVELATQVAEATGGRATVLSVGSEDAVEQLRNALAVGCADGVLVEADADLLGPADVAAAVAGVVREREAGGLSYDLVLLGNDAADTGDFQVPVRLAYALGRPVLTGISTCEVQDDRLLARGDGPDGTEVFELPLPAVVAVMEGGVSPRYPSIPGRMKAKRAPVETVALTAARQGSGRVRLKLPPSQPSSVEILGEGPEAAPAVVDLLTRIGVVGR</sequence>
<keyword evidence="9" id="KW-1185">Reference proteome</keyword>
<comment type="cofactor">
    <cofactor evidence="1">
        <name>FAD</name>
        <dbReference type="ChEBI" id="CHEBI:57692"/>
    </cofactor>
</comment>
<evidence type="ECO:0000256" key="2">
    <source>
        <dbReference type="ARBA" id="ARBA00007557"/>
    </source>
</evidence>
<dbReference type="SUPFAM" id="SSF52402">
    <property type="entry name" value="Adenine nucleotide alpha hydrolases-like"/>
    <property type="match status" value="1"/>
</dbReference>
<accession>A0ABS7RLH4</accession>
<dbReference type="InterPro" id="IPR014729">
    <property type="entry name" value="Rossmann-like_a/b/a_fold"/>
</dbReference>
<evidence type="ECO:0000256" key="1">
    <source>
        <dbReference type="ARBA" id="ARBA00001974"/>
    </source>
</evidence>
<protein>
    <recommendedName>
        <fullName evidence="7">Electron transfer flavoprotein alpha/beta-subunit N-terminal domain-containing protein</fullName>
    </recommendedName>
</protein>
<comment type="subunit">
    <text evidence="3">Heterodimer of an alpha and a beta subunit.</text>
</comment>
<comment type="caution">
    <text evidence="8">The sequence shown here is derived from an EMBL/GenBank/DDBJ whole genome shotgun (WGS) entry which is preliminary data.</text>
</comment>
<dbReference type="RefSeq" id="WP_221025118.1">
    <property type="nucleotide sequence ID" value="NZ_JAIEZQ010000002.1"/>
</dbReference>
<dbReference type="Proteomes" id="UP000754710">
    <property type="component" value="Unassembled WGS sequence"/>
</dbReference>
<name>A0ABS7RLH4_9ACTN</name>
<dbReference type="SMART" id="SM00893">
    <property type="entry name" value="ETF"/>
    <property type="match status" value="1"/>
</dbReference>
<feature type="domain" description="Electron transfer flavoprotein alpha/beta-subunit N-terminal" evidence="7">
    <location>
        <begin position="24"/>
        <end position="217"/>
    </location>
</feature>
<evidence type="ECO:0000256" key="3">
    <source>
        <dbReference type="ARBA" id="ARBA00011355"/>
    </source>
</evidence>
<dbReference type="PANTHER" id="PTHR21294:SF8">
    <property type="entry name" value="ELECTRON TRANSFER FLAVOPROTEIN SUBUNIT BETA"/>
    <property type="match status" value="1"/>
</dbReference>
<evidence type="ECO:0000256" key="5">
    <source>
        <dbReference type="ARBA" id="ARBA00022982"/>
    </source>
</evidence>
<dbReference type="Gene3D" id="3.40.50.620">
    <property type="entry name" value="HUPs"/>
    <property type="match status" value="1"/>
</dbReference>
<dbReference type="PIRSF" id="PIRSF000090">
    <property type="entry name" value="Beta-ETF"/>
    <property type="match status" value="1"/>
</dbReference>
<reference evidence="8 9" key="1">
    <citation type="submission" date="2021-08" db="EMBL/GenBank/DDBJ databases">
        <title>Nocardioides bacterium WL0053 sp. nov., isolated from the sediment.</title>
        <authorList>
            <person name="Wang L."/>
            <person name="Zhang D."/>
            <person name="Zhang A."/>
        </authorList>
    </citation>
    <scope>NUCLEOTIDE SEQUENCE [LARGE SCALE GENOMIC DNA]</scope>
    <source>
        <strain evidence="8 9">WL0053</strain>
    </source>
</reference>
<evidence type="ECO:0000313" key="9">
    <source>
        <dbReference type="Proteomes" id="UP000754710"/>
    </source>
</evidence>